<dbReference type="Proteomes" id="UP001204151">
    <property type="component" value="Unassembled WGS sequence"/>
</dbReference>
<dbReference type="PANTHER" id="PTHR32552">
    <property type="entry name" value="FERRICHROME IRON RECEPTOR-RELATED"/>
    <property type="match status" value="1"/>
</dbReference>
<evidence type="ECO:0000313" key="20">
    <source>
        <dbReference type="Proteomes" id="UP001204151"/>
    </source>
</evidence>
<accession>A0ABT1ZPI0</accession>
<keyword evidence="3 14" id="KW-0813">Transport</keyword>
<feature type="domain" description="TonB-dependent receptor-like beta-barrel" evidence="17">
    <location>
        <begin position="300"/>
        <end position="758"/>
    </location>
</feature>
<evidence type="ECO:0000259" key="18">
    <source>
        <dbReference type="Pfam" id="PF07715"/>
    </source>
</evidence>
<organism evidence="19 20">
    <name type="scientific">Massilia pinisoli</name>
    <dbReference type="NCBI Taxonomy" id="1772194"/>
    <lineage>
        <taxon>Bacteria</taxon>
        <taxon>Pseudomonadati</taxon>
        <taxon>Pseudomonadota</taxon>
        <taxon>Betaproteobacteria</taxon>
        <taxon>Burkholderiales</taxon>
        <taxon>Oxalobacteraceae</taxon>
        <taxon>Telluria group</taxon>
        <taxon>Massilia</taxon>
    </lineage>
</organism>
<feature type="domain" description="TonB-dependent receptor plug" evidence="18">
    <location>
        <begin position="101"/>
        <end position="199"/>
    </location>
</feature>
<evidence type="ECO:0000256" key="16">
    <source>
        <dbReference type="RuleBase" id="RU003357"/>
    </source>
</evidence>
<keyword evidence="12 19" id="KW-0675">Receptor</keyword>
<keyword evidence="4 14" id="KW-1134">Transmembrane beta strand</keyword>
<evidence type="ECO:0000256" key="15">
    <source>
        <dbReference type="PROSITE-ProRule" id="PRU10144"/>
    </source>
</evidence>
<name>A0ABT1ZPI0_9BURK</name>
<dbReference type="SUPFAM" id="SSF56935">
    <property type="entry name" value="Porins"/>
    <property type="match status" value="1"/>
</dbReference>
<keyword evidence="7" id="KW-0732">Signal</keyword>
<evidence type="ECO:0000256" key="7">
    <source>
        <dbReference type="ARBA" id="ARBA00022729"/>
    </source>
</evidence>
<evidence type="ECO:0000256" key="6">
    <source>
        <dbReference type="ARBA" id="ARBA00022692"/>
    </source>
</evidence>
<dbReference type="Gene3D" id="2.40.170.20">
    <property type="entry name" value="TonB-dependent receptor, beta-barrel domain"/>
    <property type="match status" value="1"/>
</dbReference>
<gene>
    <name evidence="19" type="ORF">NX784_09485</name>
</gene>
<dbReference type="EMBL" id="JANUGW010000005">
    <property type="protein sequence ID" value="MCS0581823.1"/>
    <property type="molecule type" value="Genomic_DNA"/>
</dbReference>
<dbReference type="Gene3D" id="2.170.130.10">
    <property type="entry name" value="TonB-dependent receptor, plug domain"/>
    <property type="match status" value="1"/>
</dbReference>
<evidence type="ECO:0000256" key="13">
    <source>
        <dbReference type="ARBA" id="ARBA00023237"/>
    </source>
</evidence>
<keyword evidence="9" id="KW-0406">Ion transport</keyword>
<protein>
    <submittedName>
        <fullName evidence="19">TonB-dependent siderophore receptor</fullName>
    </submittedName>
</protein>
<evidence type="ECO:0000256" key="4">
    <source>
        <dbReference type="ARBA" id="ARBA00022452"/>
    </source>
</evidence>
<evidence type="ECO:0000259" key="17">
    <source>
        <dbReference type="Pfam" id="PF00593"/>
    </source>
</evidence>
<comment type="similarity">
    <text evidence="2 14 16">Belongs to the TonB-dependent receptor family.</text>
</comment>
<keyword evidence="10 16" id="KW-0798">TonB box</keyword>
<evidence type="ECO:0000256" key="3">
    <source>
        <dbReference type="ARBA" id="ARBA00022448"/>
    </source>
</evidence>
<evidence type="ECO:0000256" key="2">
    <source>
        <dbReference type="ARBA" id="ARBA00009810"/>
    </source>
</evidence>
<sequence length="789" mass="84233">MRIVLINIHSTGSAPKRLPGQPSTMTIKHNDTVTPTSFITSRKHARPLPAHTLAMLASLALPAAAHAAADVTPDPAIPSVQVTGTSQPQQASANEKFTAPLLDTPKSVTVVPAEVIAQTGATSLTDALRTVPGITIGAAEGGNPVGDNMFIRGYNAQTDTYVDGIRDAGSQSREIFAVEQIEVVKGPNSALGGRASAGGGVNLITKTALAYDFNRASIGIGSDKYRRLTGDFNRNIGSDSAFRLNVMAHENDVPGRAIVGGKRYGVAPTVTFGLSGPTRVIIGVYRLTTHEIPDTGIPFNNPLTTGPDVAKNGNGRPFDVDRSTFYGLANRDFRDTKSDIVNIDLRHQLAGGIVLRNVTRYGKSNNDYAWTQPDDSKGNTVLYGTVWRRANTRVTQTRTATNVTSISGELQAAGIKHTYNAGIEFDRETTDRSNYVFTPGTNNPLTGTFTCPTSGSATLYNCTTLVDPNPYDPWVTTRTVSPALTHVSTKTKAAYAFDTIEFDPHWQLNLGARHDDFKSVLNTLTTATRAAVDSGFWSLQSGLVYKPAENGSVYLAYATSATPPGNDGGDGLDALTVAVQNLQPQRSRNVELGTKWDVMPGGRLSLTAAVFKSTMNNARVTAPDGTTQNVGRKGVKGAELGFSGKLSSQWSVFGGYTYLDATVADNGYLNVGTTANPVYVVSPYNGNRFPATPKHSATLWTTYAVTKDFSAGFGVNTLSKVYGNVNNNKWAPGYTRVDAMASYALNQDVSLQLNVQNLTDKFYFDRVSSPHYAGVGPGRSATLAANVKF</sequence>
<dbReference type="InterPro" id="IPR036942">
    <property type="entry name" value="Beta-barrel_TonB_sf"/>
</dbReference>
<dbReference type="InterPro" id="IPR012910">
    <property type="entry name" value="Plug_dom"/>
</dbReference>
<keyword evidence="8" id="KW-0408">Iron</keyword>
<dbReference type="CDD" id="cd01347">
    <property type="entry name" value="ligand_gated_channel"/>
    <property type="match status" value="1"/>
</dbReference>
<reference evidence="19 20" key="1">
    <citation type="submission" date="2022-08" db="EMBL/GenBank/DDBJ databases">
        <title>Reclassification of Massilia species as members of the genera Telluria, Duganella, Pseudoduganella, Mokoshia gen. nov. and Zemynaea gen. nov. using orthogonal and non-orthogonal genome-based approaches.</title>
        <authorList>
            <person name="Bowman J.P."/>
        </authorList>
    </citation>
    <scope>NUCLEOTIDE SEQUENCE [LARGE SCALE GENOMIC DNA]</scope>
    <source>
        <strain evidence="19 20">JCM 31316</strain>
    </source>
</reference>
<evidence type="ECO:0000256" key="5">
    <source>
        <dbReference type="ARBA" id="ARBA00022496"/>
    </source>
</evidence>
<keyword evidence="6 14" id="KW-0812">Transmembrane</keyword>
<keyword evidence="11 14" id="KW-0472">Membrane</keyword>
<dbReference type="PANTHER" id="PTHR32552:SF89">
    <property type="entry name" value="CATECHOLATE SIDEROPHORE RECEPTOR FIU"/>
    <property type="match status" value="1"/>
</dbReference>
<dbReference type="RefSeq" id="WP_258816395.1">
    <property type="nucleotide sequence ID" value="NZ_JANUGW010000005.1"/>
</dbReference>
<dbReference type="PROSITE" id="PS52016">
    <property type="entry name" value="TONB_DEPENDENT_REC_3"/>
    <property type="match status" value="1"/>
</dbReference>
<dbReference type="NCBIfam" id="TIGR01783">
    <property type="entry name" value="TonB-siderophor"/>
    <property type="match status" value="1"/>
</dbReference>
<evidence type="ECO:0000256" key="14">
    <source>
        <dbReference type="PROSITE-ProRule" id="PRU01360"/>
    </source>
</evidence>
<evidence type="ECO:0000256" key="10">
    <source>
        <dbReference type="ARBA" id="ARBA00023077"/>
    </source>
</evidence>
<evidence type="ECO:0000313" key="19">
    <source>
        <dbReference type="EMBL" id="MCS0581823.1"/>
    </source>
</evidence>
<dbReference type="InterPro" id="IPR000531">
    <property type="entry name" value="Beta-barrel_TonB"/>
</dbReference>
<dbReference type="InterPro" id="IPR039426">
    <property type="entry name" value="TonB-dep_rcpt-like"/>
</dbReference>
<dbReference type="Pfam" id="PF07715">
    <property type="entry name" value="Plug"/>
    <property type="match status" value="1"/>
</dbReference>
<dbReference type="Pfam" id="PF00593">
    <property type="entry name" value="TonB_dep_Rec_b-barrel"/>
    <property type="match status" value="1"/>
</dbReference>
<dbReference type="InterPro" id="IPR010917">
    <property type="entry name" value="TonB_rcpt_CS"/>
</dbReference>
<keyword evidence="5" id="KW-0410">Iron transport</keyword>
<keyword evidence="13 14" id="KW-0998">Cell outer membrane</keyword>
<evidence type="ECO:0000256" key="12">
    <source>
        <dbReference type="ARBA" id="ARBA00023170"/>
    </source>
</evidence>
<dbReference type="InterPro" id="IPR010105">
    <property type="entry name" value="TonB_sidphr_rcpt"/>
</dbReference>
<evidence type="ECO:0000256" key="8">
    <source>
        <dbReference type="ARBA" id="ARBA00023004"/>
    </source>
</evidence>
<feature type="short sequence motif" description="TonB C-terminal box" evidence="15">
    <location>
        <begin position="772"/>
        <end position="789"/>
    </location>
</feature>
<comment type="caution">
    <text evidence="19">The sequence shown here is derived from an EMBL/GenBank/DDBJ whole genome shotgun (WGS) entry which is preliminary data.</text>
</comment>
<evidence type="ECO:0000256" key="1">
    <source>
        <dbReference type="ARBA" id="ARBA00004571"/>
    </source>
</evidence>
<evidence type="ECO:0000256" key="11">
    <source>
        <dbReference type="ARBA" id="ARBA00023136"/>
    </source>
</evidence>
<evidence type="ECO:0000256" key="9">
    <source>
        <dbReference type="ARBA" id="ARBA00023065"/>
    </source>
</evidence>
<dbReference type="PROSITE" id="PS01156">
    <property type="entry name" value="TONB_DEPENDENT_REC_2"/>
    <property type="match status" value="1"/>
</dbReference>
<dbReference type="InterPro" id="IPR037066">
    <property type="entry name" value="Plug_dom_sf"/>
</dbReference>
<keyword evidence="20" id="KW-1185">Reference proteome</keyword>
<proteinExistence type="inferred from homology"/>
<comment type="subcellular location">
    <subcellularLocation>
        <location evidence="1 14">Cell outer membrane</location>
        <topology evidence="1 14">Multi-pass membrane protein</topology>
    </subcellularLocation>
</comment>